<feature type="region of interest" description="Disordered" evidence="6">
    <location>
        <begin position="337"/>
        <end position="387"/>
    </location>
</feature>
<comment type="similarity">
    <text evidence="4">Belongs to the ced-6 family.</text>
</comment>
<feature type="compositionally biased region" description="Polar residues" evidence="6">
    <location>
        <begin position="338"/>
        <end position="362"/>
    </location>
</feature>
<comment type="caution">
    <text evidence="8">The sequence shown here is derived from an EMBL/GenBank/DDBJ whole genome shotgun (WGS) entry which is preliminary data.</text>
</comment>
<evidence type="ECO:0000259" key="7">
    <source>
        <dbReference type="PROSITE" id="PS01179"/>
    </source>
</evidence>
<organism evidence="8 9">
    <name type="scientific">Lymnaea stagnalis</name>
    <name type="common">Great pond snail</name>
    <name type="synonym">Helix stagnalis</name>
    <dbReference type="NCBI Taxonomy" id="6523"/>
    <lineage>
        <taxon>Eukaryota</taxon>
        <taxon>Metazoa</taxon>
        <taxon>Spiralia</taxon>
        <taxon>Lophotrochozoa</taxon>
        <taxon>Mollusca</taxon>
        <taxon>Gastropoda</taxon>
        <taxon>Heterobranchia</taxon>
        <taxon>Euthyneura</taxon>
        <taxon>Panpulmonata</taxon>
        <taxon>Hygrophila</taxon>
        <taxon>Lymnaeoidea</taxon>
        <taxon>Lymnaeidae</taxon>
        <taxon>Lymnaea</taxon>
    </lineage>
</organism>
<dbReference type="Proteomes" id="UP001497497">
    <property type="component" value="Unassembled WGS sequence"/>
</dbReference>
<keyword evidence="3" id="KW-0581">Phagocytosis</keyword>
<feature type="domain" description="PID" evidence="7">
    <location>
        <begin position="110"/>
        <end position="238"/>
    </location>
</feature>
<reference evidence="8 9" key="1">
    <citation type="submission" date="2024-04" db="EMBL/GenBank/DDBJ databases">
        <authorList>
            <consortium name="Genoscope - CEA"/>
            <person name="William W."/>
        </authorList>
    </citation>
    <scope>NUCLEOTIDE SEQUENCE [LARGE SCALE GENOMIC DNA]</scope>
</reference>
<gene>
    <name evidence="8" type="ORF">GSLYS_00011721001</name>
</gene>
<accession>A0AAV2HZU7</accession>
<name>A0AAV2HZU7_LYMST</name>
<dbReference type="GO" id="GO:0005737">
    <property type="term" value="C:cytoplasm"/>
    <property type="evidence" value="ECO:0007669"/>
    <property type="project" value="UniProtKB-SubCell"/>
</dbReference>
<feature type="compositionally biased region" description="Polar residues" evidence="6">
    <location>
        <begin position="313"/>
        <end position="324"/>
    </location>
</feature>
<proteinExistence type="inferred from homology"/>
<dbReference type="FunFam" id="2.30.29.30:FF:000118">
    <property type="entry name" value="GULP PTB domain containing engulfment adaptor 1"/>
    <property type="match status" value="1"/>
</dbReference>
<evidence type="ECO:0000313" key="9">
    <source>
        <dbReference type="Proteomes" id="UP001497497"/>
    </source>
</evidence>
<dbReference type="InterPro" id="IPR006020">
    <property type="entry name" value="PTB/PI_dom"/>
</dbReference>
<protein>
    <recommendedName>
        <fullName evidence="7">PID domain-containing protein</fullName>
    </recommendedName>
</protein>
<evidence type="ECO:0000256" key="5">
    <source>
        <dbReference type="SAM" id="Coils"/>
    </source>
</evidence>
<dbReference type="PANTHER" id="PTHR11232">
    <property type="entry name" value="PHOSPHOTYROSINE INTERACTION DOMAIN-CONTAINING FAMILY MEMBER"/>
    <property type="match status" value="1"/>
</dbReference>
<feature type="compositionally biased region" description="Polar residues" evidence="6">
    <location>
        <begin position="370"/>
        <end position="386"/>
    </location>
</feature>
<dbReference type="PROSITE" id="PS01179">
    <property type="entry name" value="PID"/>
    <property type="match status" value="1"/>
</dbReference>
<dbReference type="CDD" id="cd01273">
    <property type="entry name" value="PTB_CED-6"/>
    <property type="match status" value="1"/>
</dbReference>
<keyword evidence="5" id="KW-0175">Coiled coil</keyword>
<dbReference type="EMBL" id="CAXITT010000277">
    <property type="protein sequence ID" value="CAL1537819.1"/>
    <property type="molecule type" value="Genomic_DNA"/>
</dbReference>
<evidence type="ECO:0000256" key="3">
    <source>
        <dbReference type="ARBA" id="ARBA00022907"/>
    </source>
</evidence>
<evidence type="ECO:0000256" key="4">
    <source>
        <dbReference type="ARBA" id="ARBA00060944"/>
    </source>
</evidence>
<evidence type="ECO:0000256" key="1">
    <source>
        <dbReference type="ARBA" id="ARBA00004496"/>
    </source>
</evidence>
<dbReference type="SMART" id="SM00462">
    <property type="entry name" value="PTB"/>
    <property type="match status" value="1"/>
</dbReference>
<dbReference type="InterPro" id="IPR011993">
    <property type="entry name" value="PH-like_dom_sf"/>
</dbReference>
<dbReference type="PANTHER" id="PTHR11232:SF77">
    <property type="entry name" value="GULP PTB DOMAIN CONTAINING ENGULFMENT ADAPTOR 1"/>
    <property type="match status" value="1"/>
</dbReference>
<feature type="coiled-coil region" evidence="5">
    <location>
        <begin position="249"/>
        <end position="283"/>
    </location>
</feature>
<dbReference type="Gene3D" id="2.30.29.30">
    <property type="entry name" value="Pleckstrin-homology domain (PH domain)/Phosphotyrosine-binding domain (PTB)"/>
    <property type="match status" value="1"/>
</dbReference>
<sequence length="457" mass="50976">MDAAKVAKDYFVSSQSTLLIPNRDYGSRKLISVGILRSNSVGSIKVGPPADEAELDTRRPQLNTNVGGSLNGSGVLDQVQSLKQKLAAMRSGNKQWPHPSDALLTGHILYTIKFLGECMVDQPKGTEVVRDAIRKMKFNKHLKRAEGQKPPKVELLISADAVTVLDPKSRTIIHQYPLHRISYCADDKSDKRMFTFIAKEANGNQHFCYVFDSERCAEEITLTIGQAFDLAYKRFLDSSTTDVDVRKQLLTLQKKVQTLQFENDTLRKRLEEVEKLKDRSDIDAYKRKNQITDLQKVSLSLRESSTDDDEHPSTPTKPASQTNVVGRRLENLMLHTPVNHSPSHKTNSAQPSNNLTTSQGTPILSPPPSNTRSNRANSLRSPTSPVSPALSKKCFIYNDPFAIGDSSIDPFGMGEFNPTSGQLDREFKDIQAGFRRGLSFGTDDFTLEQLDPLNQKI</sequence>
<evidence type="ECO:0000256" key="6">
    <source>
        <dbReference type="SAM" id="MobiDB-lite"/>
    </source>
</evidence>
<keyword evidence="9" id="KW-1185">Reference proteome</keyword>
<dbReference type="Pfam" id="PF00640">
    <property type="entry name" value="PID"/>
    <property type="match status" value="1"/>
</dbReference>
<dbReference type="GO" id="GO:0006909">
    <property type="term" value="P:phagocytosis"/>
    <property type="evidence" value="ECO:0007669"/>
    <property type="project" value="UniProtKB-KW"/>
</dbReference>
<dbReference type="SUPFAM" id="SSF50729">
    <property type="entry name" value="PH domain-like"/>
    <property type="match status" value="1"/>
</dbReference>
<comment type="subcellular location">
    <subcellularLocation>
        <location evidence="1">Cytoplasm</location>
    </subcellularLocation>
</comment>
<dbReference type="AlphaFoldDB" id="A0AAV2HZU7"/>
<evidence type="ECO:0000256" key="2">
    <source>
        <dbReference type="ARBA" id="ARBA00022490"/>
    </source>
</evidence>
<feature type="region of interest" description="Disordered" evidence="6">
    <location>
        <begin position="301"/>
        <end position="324"/>
    </location>
</feature>
<dbReference type="InterPro" id="IPR051133">
    <property type="entry name" value="Adapter_Engulfment-Domain"/>
</dbReference>
<evidence type="ECO:0000313" key="8">
    <source>
        <dbReference type="EMBL" id="CAL1537819.1"/>
    </source>
</evidence>
<keyword evidence="2" id="KW-0963">Cytoplasm</keyword>